<feature type="transmembrane region" description="Helical" evidence="10">
    <location>
        <begin position="398"/>
        <end position="417"/>
    </location>
</feature>
<keyword evidence="6 10" id="KW-1133">Transmembrane helix</keyword>
<comment type="similarity">
    <text evidence="2 8">Belongs to the major facilitator superfamily. Proton-dependent oligopeptide transporter (POT/PTR) (TC 2.A.17) family.</text>
</comment>
<dbReference type="PROSITE" id="PS01023">
    <property type="entry name" value="PTR2_2"/>
    <property type="match status" value="1"/>
</dbReference>
<dbReference type="Pfam" id="PF00854">
    <property type="entry name" value="PTR2"/>
    <property type="match status" value="1"/>
</dbReference>
<feature type="transmembrane region" description="Helical" evidence="10">
    <location>
        <begin position="262"/>
        <end position="282"/>
    </location>
</feature>
<feature type="region of interest" description="Disordered" evidence="9">
    <location>
        <begin position="1"/>
        <end position="22"/>
    </location>
</feature>
<evidence type="ECO:0000313" key="12">
    <source>
        <dbReference type="EMBL" id="MCG2620897.1"/>
    </source>
</evidence>
<feature type="transmembrane region" description="Helical" evidence="10">
    <location>
        <begin position="233"/>
        <end position="256"/>
    </location>
</feature>
<feature type="transmembrane region" description="Helical" evidence="10">
    <location>
        <begin position="167"/>
        <end position="186"/>
    </location>
</feature>
<evidence type="ECO:0000256" key="6">
    <source>
        <dbReference type="ARBA" id="ARBA00022989"/>
    </source>
</evidence>
<dbReference type="PANTHER" id="PTHR23517:SF15">
    <property type="entry name" value="PROTON-DEPENDENT OLIGOPEPTIDE FAMILY TRANSPORT PROTEIN"/>
    <property type="match status" value="1"/>
</dbReference>
<dbReference type="RefSeq" id="WP_237817979.1">
    <property type="nucleotide sequence ID" value="NZ_JAKLTQ010000001.1"/>
</dbReference>
<evidence type="ECO:0000256" key="2">
    <source>
        <dbReference type="ARBA" id="ARBA00005982"/>
    </source>
</evidence>
<keyword evidence="4" id="KW-1003">Cell membrane</keyword>
<evidence type="ECO:0000256" key="8">
    <source>
        <dbReference type="RuleBase" id="RU003755"/>
    </source>
</evidence>
<reference evidence="12" key="1">
    <citation type="submission" date="2022-01" db="EMBL/GenBank/DDBJ databases">
        <authorList>
            <person name="Jo J.-H."/>
            <person name="Im W.-T."/>
        </authorList>
    </citation>
    <scope>NUCLEOTIDE SEQUENCE</scope>
    <source>
        <strain evidence="12">I2-34</strain>
    </source>
</reference>
<dbReference type="InterPro" id="IPR036259">
    <property type="entry name" value="MFS_trans_sf"/>
</dbReference>
<keyword evidence="5 8" id="KW-0812">Transmembrane</keyword>
<keyword evidence="7 10" id="KW-0472">Membrane</keyword>
<feature type="transmembrane region" description="Helical" evidence="10">
    <location>
        <begin position="371"/>
        <end position="392"/>
    </location>
</feature>
<dbReference type="InterPro" id="IPR020846">
    <property type="entry name" value="MFS_dom"/>
</dbReference>
<feature type="transmembrane region" description="Helical" evidence="10">
    <location>
        <begin position="192"/>
        <end position="212"/>
    </location>
</feature>
<dbReference type="PANTHER" id="PTHR23517">
    <property type="entry name" value="RESISTANCE PROTEIN MDTM, PUTATIVE-RELATED-RELATED"/>
    <property type="match status" value="1"/>
</dbReference>
<proteinExistence type="inferred from homology"/>
<evidence type="ECO:0000256" key="1">
    <source>
        <dbReference type="ARBA" id="ARBA00004651"/>
    </source>
</evidence>
<feature type="domain" description="Major facilitator superfamily (MFS) profile" evidence="11">
    <location>
        <begin position="34"/>
        <end position="490"/>
    </location>
</feature>
<protein>
    <submittedName>
        <fullName evidence="12">Oligopeptide:H+ symporter</fullName>
    </submittedName>
</protein>
<evidence type="ECO:0000259" key="11">
    <source>
        <dbReference type="PROSITE" id="PS50850"/>
    </source>
</evidence>
<sequence length="497" mass="52565">MGTPSEPVPPASVGTDSRNPSGKTFFGQPRMLANLFSVELWERFSFYGMQVVVLLYMYFEVSEGGLGLDQGVSAGIIGAYGGSVYLFTILGAWVADRLLGSERVLFYSAIIIMLGHISLALLPGLVGLAVGLILVGLGSGGLKANATTLVGSLYAPDDDRRDAGFSIFYMGINIGALLGPLLTGLTHNLLGFHFAFGLAAIGMAIGLTQYALTRKNLPEDAHDVADPLPRQKFLVVGLLAAAALAVIIAAILSGLITAANLATVVAVVAIAAAVIYFIVILTSKHIDHIERRRVLSFIPMFIASAAFFSIFQQQFTVITLYSDKRLNRSLFGWVMPIEWVQSINPVFIILLAPVFAALWTRLGHRQPITPVKFALGLAVMGLAVLAFIPLAGGGPNSSPLLAIVGILFLFTVAELLISPVGLSLSTKLAPHAFHAQMVALNFLSVALGTAMSGVLAGFYNPANEVPYFGIIGLVALVLAAALFLAARPIKSLMSGVR</sequence>
<dbReference type="InterPro" id="IPR018456">
    <property type="entry name" value="PTR2_symporter_CS"/>
</dbReference>
<dbReference type="InterPro" id="IPR005279">
    <property type="entry name" value="Dipep/tripep_permease"/>
</dbReference>
<keyword evidence="13" id="KW-1185">Reference proteome</keyword>
<dbReference type="Gene3D" id="1.20.1250.20">
    <property type="entry name" value="MFS general substrate transporter like domains"/>
    <property type="match status" value="1"/>
</dbReference>
<evidence type="ECO:0000256" key="10">
    <source>
        <dbReference type="SAM" id="Phobius"/>
    </source>
</evidence>
<feature type="compositionally biased region" description="Pro residues" evidence="9">
    <location>
        <begin position="1"/>
        <end position="10"/>
    </location>
</feature>
<dbReference type="Proteomes" id="UP001165368">
    <property type="component" value="Unassembled WGS sequence"/>
</dbReference>
<feature type="transmembrane region" description="Helical" evidence="10">
    <location>
        <begin position="104"/>
        <end position="122"/>
    </location>
</feature>
<evidence type="ECO:0000256" key="3">
    <source>
        <dbReference type="ARBA" id="ARBA00022448"/>
    </source>
</evidence>
<dbReference type="InterPro" id="IPR000109">
    <property type="entry name" value="POT_fam"/>
</dbReference>
<dbReference type="SUPFAM" id="SSF103473">
    <property type="entry name" value="MFS general substrate transporter"/>
    <property type="match status" value="2"/>
</dbReference>
<dbReference type="EMBL" id="JAKLTQ010000001">
    <property type="protein sequence ID" value="MCG2620897.1"/>
    <property type="molecule type" value="Genomic_DNA"/>
</dbReference>
<evidence type="ECO:0000313" key="13">
    <source>
        <dbReference type="Proteomes" id="UP001165368"/>
    </source>
</evidence>
<feature type="transmembrane region" description="Helical" evidence="10">
    <location>
        <begin position="465"/>
        <end position="485"/>
    </location>
</feature>
<accession>A0ABS9L2M6</accession>
<evidence type="ECO:0000256" key="7">
    <source>
        <dbReference type="ARBA" id="ARBA00023136"/>
    </source>
</evidence>
<gene>
    <name evidence="12" type="ORF">LVY72_03095</name>
</gene>
<organism evidence="12 13">
    <name type="scientific">Arthrobacter hankyongi</name>
    <dbReference type="NCBI Taxonomy" id="2904801"/>
    <lineage>
        <taxon>Bacteria</taxon>
        <taxon>Bacillati</taxon>
        <taxon>Actinomycetota</taxon>
        <taxon>Actinomycetes</taxon>
        <taxon>Micrococcales</taxon>
        <taxon>Micrococcaceae</taxon>
        <taxon>Arthrobacter</taxon>
    </lineage>
</organism>
<feature type="transmembrane region" description="Helical" evidence="10">
    <location>
        <begin position="342"/>
        <end position="359"/>
    </location>
</feature>
<dbReference type="InterPro" id="IPR050171">
    <property type="entry name" value="MFS_Transporters"/>
</dbReference>
<comment type="subcellular location">
    <subcellularLocation>
        <location evidence="1">Cell membrane</location>
        <topology evidence="1">Multi-pass membrane protein</topology>
    </subcellularLocation>
    <subcellularLocation>
        <location evidence="8">Membrane</location>
        <topology evidence="8">Multi-pass membrane protein</topology>
    </subcellularLocation>
</comment>
<keyword evidence="3 8" id="KW-0813">Transport</keyword>
<evidence type="ECO:0000256" key="4">
    <source>
        <dbReference type="ARBA" id="ARBA00022475"/>
    </source>
</evidence>
<feature type="transmembrane region" description="Helical" evidence="10">
    <location>
        <begin position="40"/>
        <end position="59"/>
    </location>
</feature>
<name>A0ABS9L2M6_9MICC</name>
<dbReference type="CDD" id="cd17346">
    <property type="entry name" value="MFS_DtpA_like"/>
    <property type="match status" value="1"/>
</dbReference>
<evidence type="ECO:0000256" key="5">
    <source>
        <dbReference type="ARBA" id="ARBA00022692"/>
    </source>
</evidence>
<feature type="transmembrane region" description="Helical" evidence="10">
    <location>
        <begin position="71"/>
        <end position="95"/>
    </location>
</feature>
<evidence type="ECO:0000256" key="9">
    <source>
        <dbReference type="SAM" id="MobiDB-lite"/>
    </source>
</evidence>
<feature type="transmembrane region" description="Helical" evidence="10">
    <location>
        <begin position="294"/>
        <end position="322"/>
    </location>
</feature>
<dbReference type="NCBIfam" id="TIGR00924">
    <property type="entry name" value="yjdL_sub1_fam"/>
    <property type="match status" value="1"/>
</dbReference>
<comment type="caution">
    <text evidence="12">The sequence shown here is derived from an EMBL/GenBank/DDBJ whole genome shotgun (WGS) entry which is preliminary data.</text>
</comment>
<dbReference type="PROSITE" id="PS50850">
    <property type="entry name" value="MFS"/>
    <property type="match status" value="1"/>
</dbReference>
<feature type="transmembrane region" description="Helical" evidence="10">
    <location>
        <begin position="438"/>
        <end position="459"/>
    </location>
</feature>